<comment type="cofactor">
    <cofactor evidence="2">
        <name>Mg(2+)</name>
        <dbReference type="ChEBI" id="CHEBI:18420"/>
    </cofactor>
</comment>
<evidence type="ECO:0000259" key="11">
    <source>
        <dbReference type="PROSITE" id="PS51746"/>
    </source>
</evidence>
<proteinExistence type="inferred from homology"/>
<keyword evidence="5 9" id="KW-0378">Hydrolase</keyword>
<evidence type="ECO:0000256" key="3">
    <source>
        <dbReference type="ARBA" id="ARBA00013081"/>
    </source>
</evidence>
<keyword evidence="4" id="KW-0479">Metal-binding</keyword>
<dbReference type="Pfam" id="PF00481">
    <property type="entry name" value="PP2C"/>
    <property type="match status" value="1"/>
</dbReference>
<dbReference type="InterPro" id="IPR000222">
    <property type="entry name" value="PP2C_BS"/>
</dbReference>
<evidence type="ECO:0000256" key="5">
    <source>
        <dbReference type="ARBA" id="ARBA00022801"/>
    </source>
</evidence>
<evidence type="ECO:0000256" key="2">
    <source>
        <dbReference type="ARBA" id="ARBA00001946"/>
    </source>
</evidence>
<keyword evidence="7 9" id="KW-0904">Protein phosphatase</keyword>
<protein>
    <recommendedName>
        <fullName evidence="3">protein-serine/threonine phosphatase</fullName>
        <ecNumber evidence="3">3.1.3.16</ecNumber>
    </recommendedName>
</protein>
<evidence type="ECO:0000256" key="9">
    <source>
        <dbReference type="RuleBase" id="RU003465"/>
    </source>
</evidence>
<dbReference type="EC" id="3.1.3.16" evidence="3"/>
<accession>A0AAE1ITU1</accession>
<dbReference type="EMBL" id="JAWXYG010000012">
    <property type="protein sequence ID" value="KAK4256652.1"/>
    <property type="molecule type" value="Genomic_DNA"/>
</dbReference>
<keyword evidence="13" id="KW-1185">Reference proteome</keyword>
<sequence>MPTRSSLSPDTHDSSTLKRKRPLNIQIPDVLQEIQTPKLNDSKALKDNISLSGIGFGVFSVKGKKLCMEDAHKIVSSLEGDPKKGFFGVYDGHGGRKAAEFVVENLHANILEMVDNREESRTKEEAVKAGYLKTDEEFLKKGVGSGACCVTALIQGEEIVVSNVGDCRAVLCRGGVAEALTRDHRAELEDERKRIEQKGGYVEIHRGAWRIHGVLSVSRSIGDAHLKEWVVAEPDTKILQLTADMEFLVLGSDGLWDKVGNQEAVDTLTRVCRNEEKLGFDVQNDTDVDDYVQVNVSPSSKLRRVSLVKHPRGHRKAQNGWNEVGEDEFGCENESPPSKSRRISWMKRVSMKKEMPVKESNMCKKGEGSGLLAACKELVNLAVKRGTLDDVTVMIIDLKHYKCNI</sequence>
<organism evidence="12 13">
    <name type="scientific">Acacia crassicarpa</name>
    <name type="common">northern wattle</name>
    <dbReference type="NCBI Taxonomy" id="499986"/>
    <lineage>
        <taxon>Eukaryota</taxon>
        <taxon>Viridiplantae</taxon>
        <taxon>Streptophyta</taxon>
        <taxon>Embryophyta</taxon>
        <taxon>Tracheophyta</taxon>
        <taxon>Spermatophyta</taxon>
        <taxon>Magnoliopsida</taxon>
        <taxon>eudicotyledons</taxon>
        <taxon>Gunneridae</taxon>
        <taxon>Pentapetalae</taxon>
        <taxon>rosids</taxon>
        <taxon>fabids</taxon>
        <taxon>Fabales</taxon>
        <taxon>Fabaceae</taxon>
        <taxon>Caesalpinioideae</taxon>
        <taxon>mimosoid clade</taxon>
        <taxon>Acacieae</taxon>
        <taxon>Acacia</taxon>
    </lineage>
</organism>
<dbReference type="CDD" id="cd00143">
    <property type="entry name" value="PP2Cc"/>
    <property type="match status" value="1"/>
</dbReference>
<feature type="domain" description="PPM-type phosphatase" evidence="11">
    <location>
        <begin position="55"/>
        <end position="398"/>
    </location>
</feature>
<evidence type="ECO:0000256" key="8">
    <source>
        <dbReference type="ARBA" id="ARBA00023211"/>
    </source>
</evidence>
<evidence type="ECO:0000256" key="10">
    <source>
        <dbReference type="SAM" id="MobiDB-lite"/>
    </source>
</evidence>
<name>A0AAE1ITU1_9FABA</name>
<dbReference type="Gene3D" id="3.60.40.10">
    <property type="entry name" value="PPM-type phosphatase domain"/>
    <property type="match status" value="1"/>
</dbReference>
<evidence type="ECO:0000256" key="1">
    <source>
        <dbReference type="ARBA" id="ARBA00001936"/>
    </source>
</evidence>
<evidence type="ECO:0000256" key="7">
    <source>
        <dbReference type="ARBA" id="ARBA00022912"/>
    </source>
</evidence>
<feature type="region of interest" description="Disordered" evidence="10">
    <location>
        <begin position="1"/>
        <end position="22"/>
    </location>
</feature>
<dbReference type="SMART" id="SM00332">
    <property type="entry name" value="PP2Cc"/>
    <property type="match status" value="1"/>
</dbReference>
<comment type="caution">
    <text evidence="12">The sequence shown here is derived from an EMBL/GenBank/DDBJ whole genome shotgun (WGS) entry which is preliminary data.</text>
</comment>
<dbReference type="AlphaFoldDB" id="A0AAE1ITU1"/>
<evidence type="ECO:0000313" key="13">
    <source>
        <dbReference type="Proteomes" id="UP001293593"/>
    </source>
</evidence>
<evidence type="ECO:0000256" key="6">
    <source>
        <dbReference type="ARBA" id="ARBA00022842"/>
    </source>
</evidence>
<reference evidence="12" key="1">
    <citation type="submission" date="2023-10" db="EMBL/GenBank/DDBJ databases">
        <title>Chromosome-level genome of the transformable northern wattle, Acacia crassicarpa.</title>
        <authorList>
            <person name="Massaro I."/>
            <person name="Sinha N.R."/>
            <person name="Poethig S."/>
            <person name="Leichty A.R."/>
        </authorList>
    </citation>
    <scope>NUCLEOTIDE SEQUENCE</scope>
    <source>
        <strain evidence="12">Acra3RX</strain>
        <tissue evidence="12">Leaf</tissue>
    </source>
</reference>
<dbReference type="GO" id="GO:0004722">
    <property type="term" value="F:protein serine/threonine phosphatase activity"/>
    <property type="evidence" value="ECO:0007669"/>
    <property type="project" value="UniProtKB-EC"/>
</dbReference>
<dbReference type="Proteomes" id="UP001293593">
    <property type="component" value="Unassembled WGS sequence"/>
</dbReference>
<comment type="cofactor">
    <cofactor evidence="1">
        <name>Mn(2+)</name>
        <dbReference type="ChEBI" id="CHEBI:29035"/>
    </cofactor>
</comment>
<dbReference type="InterPro" id="IPR015655">
    <property type="entry name" value="PP2C"/>
</dbReference>
<gene>
    <name evidence="12" type="ORF">QN277_006349</name>
</gene>
<dbReference type="PROSITE" id="PS51746">
    <property type="entry name" value="PPM_2"/>
    <property type="match status" value="1"/>
</dbReference>
<dbReference type="InterPro" id="IPR001932">
    <property type="entry name" value="PPM-type_phosphatase-like_dom"/>
</dbReference>
<comment type="similarity">
    <text evidence="9">Belongs to the PP2C family.</text>
</comment>
<dbReference type="InterPro" id="IPR036457">
    <property type="entry name" value="PPM-type-like_dom_sf"/>
</dbReference>
<dbReference type="PANTHER" id="PTHR47992">
    <property type="entry name" value="PROTEIN PHOSPHATASE"/>
    <property type="match status" value="1"/>
</dbReference>
<keyword evidence="6" id="KW-0460">Magnesium</keyword>
<keyword evidence="8" id="KW-0464">Manganese</keyword>
<dbReference type="PROSITE" id="PS01032">
    <property type="entry name" value="PPM_1"/>
    <property type="match status" value="1"/>
</dbReference>
<dbReference type="GO" id="GO:0046872">
    <property type="term" value="F:metal ion binding"/>
    <property type="evidence" value="ECO:0007669"/>
    <property type="project" value="UniProtKB-KW"/>
</dbReference>
<dbReference type="SUPFAM" id="SSF81606">
    <property type="entry name" value="PP2C-like"/>
    <property type="match status" value="1"/>
</dbReference>
<evidence type="ECO:0000313" key="12">
    <source>
        <dbReference type="EMBL" id="KAK4256652.1"/>
    </source>
</evidence>
<evidence type="ECO:0000256" key="4">
    <source>
        <dbReference type="ARBA" id="ARBA00022723"/>
    </source>
</evidence>